<keyword evidence="5" id="KW-0175">Coiled coil</keyword>
<evidence type="ECO:0000256" key="7">
    <source>
        <dbReference type="SAM" id="Phobius"/>
    </source>
</evidence>
<feature type="compositionally biased region" description="Low complexity" evidence="6">
    <location>
        <begin position="384"/>
        <end position="415"/>
    </location>
</feature>
<evidence type="ECO:0000256" key="4">
    <source>
        <dbReference type="ARBA" id="ARBA00023136"/>
    </source>
</evidence>
<dbReference type="PANTHER" id="PTHR12943:SF27">
    <property type="entry name" value="HOMOCYSTEINE-INDUCED ENDOPLASMIC RETICULUM PROTEIN, ISOFORM A"/>
    <property type="match status" value="1"/>
</dbReference>
<evidence type="ECO:0000256" key="5">
    <source>
        <dbReference type="SAM" id="Coils"/>
    </source>
</evidence>
<feature type="transmembrane region" description="Helical" evidence="7">
    <location>
        <begin position="535"/>
        <end position="555"/>
    </location>
</feature>
<dbReference type="InterPro" id="IPR039751">
    <property type="entry name" value="HERPUD1/2"/>
</dbReference>
<evidence type="ECO:0000256" key="3">
    <source>
        <dbReference type="ARBA" id="ARBA00022989"/>
    </source>
</evidence>
<evidence type="ECO:0000256" key="1">
    <source>
        <dbReference type="ARBA" id="ARBA00004370"/>
    </source>
</evidence>
<feature type="domain" description="Ubiquitin-like" evidence="8">
    <location>
        <begin position="26"/>
        <end position="111"/>
    </location>
</feature>
<feature type="transmembrane region" description="Helical" evidence="7">
    <location>
        <begin position="567"/>
        <end position="588"/>
    </location>
</feature>
<feature type="compositionally biased region" description="Basic and acidic residues" evidence="6">
    <location>
        <begin position="742"/>
        <end position="751"/>
    </location>
</feature>
<name>A0A1L7XM30_9HELO</name>
<feature type="compositionally biased region" description="Polar residues" evidence="6">
    <location>
        <begin position="1"/>
        <end position="13"/>
    </location>
</feature>
<keyword evidence="3 7" id="KW-1133">Transmembrane helix</keyword>
<feature type="compositionally biased region" description="Pro residues" evidence="6">
    <location>
        <begin position="756"/>
        <end position="765"/>
    </location>
</feature>
<feature type="region of interest" description="Disordered" evidence="6">
    <location>
        <begin position="614"/>
        <end position="642"/>
    </location>
</feature>
<dbReference type="GO" id="GO:0016020">
    <property type="term" value="C:membrane"/>
    <property type="evidence" value="ECO:0007669"/>
    <property type="project" value="UniProtKB-SubCell"/>
</dbReference>
<reference evidence="9 10" key="1">
    <citation type="submission" date="2016-03" db="EMBL/GenBank/DDBJ databases">
        <authorList>
            <person name="Ploux O."/>
        </authorList>
    </citation>
    <scope>NUCLEOTIDE SEQUENCE [LARGE SCALE GENOMIC DNA]</scope>
    <source>
        <strain evidence="9 10">UAMH 11012</strain>
    </source>
</reference>
<proteinExistence type="predicted"/>
<dbReference type="Proteomes" id="UP000184330">
    <property type="component" value="Unassembled WGS sequence"/>
</dbReference>
<organism evidence="9 10">
    <name type="scientific">Phialocephala subalpina</name>
    <dbReference type="NCBI Taxonomy" id="576137"/>
    <lineage>
        <taxon>Eukaryota</taxon>
        <taxon>Fungi</taxon>
        <taxon>Dikarya</taxon>
        <taxon>Ascomycota</taxon>
        <taxon>Pezizomycotina</taxon>
        <taxon>Leotiomycetes</taxon>
        <taxon>Helotiales</taxon>
        <taxon>Mollisiaceae</taxon>
        <taxon>Phialocephala</taxon>
        <taxon>Phialocephala fortinii species complex</taxon>
    </lineage>
</organism>
<feature type="compositionally biased region" description="Low complexity" evidence="6">
    <location>
        <begin position="614"/>
        <end position="629"/>
    </location>
</feature>
<feature type="region of interest" description="Disordered" evidence="6">
    <location>
        <begin position="1"/>
        <end position="30"/>
    </location>
</feature>
<evidence type="ECO:0000259" key="8">
    <source>
        <dbReference type="PROSITE" id="PS50053"/>
    </source>
</evidence>
<dbReference type="Gene3D" id="3.10.20.90">
    <property type="entry name" value="Phosphatidylinositol 3-kinase Catalytic Subunit, Chain A, domain 1"/>
    <property type="match status" value="1"/>
</dbReference>
<dbReference type="PROSITE" id="PS50053">
    <property type="entry name" value="UBIQUITIN_2"/>
    <property type="match status" value="1"/>
</dbReference>
<evidence type="ECO:0000256" key="6">
    <source>
        <dbReference type="SAM" id="MobiDB-lite"/>
    </source>
</evidence>
<protein>
    <recommendedName>
        <fullName evidence="8">Ubiquitin-like domain-containing protein</fullName>
    </recommendedName>
</protein>
<dbReference type="OrthoDB" id="21589at2759"/>
<feature type="region of interest" description="Disordered" evidence="6">
    <location>
        <begin position="377"/>
        <end position="415"/>
    </location>
</feature>
<keyword evidence="10" id="KW-1185">Reference proteome</keyword>
<keyword evidence="2 7" id="KW-0812">Transmembrane</keyword>
<dbReference type="GO" id="GO:0030968">
    <property type="term" value="P:endoplasmic reticulum unfolded protein response"/>
    <property type="evidence" value="ECO:0007669"/>
    <property type="project" value="TreeGrafter"/>
</dbReference>
<dbReference type="AlphaFoldDB" id="A0A1L7XM30"/>
<accession>A0A1L7XM30</accession>
<dbReference type="EMBL" id="FJOG01000035">
    <property type="protein sequence ID" value="CZR66111.1"/>
    <property type="molecule type" value="Genomic_DNA"/>
</dbReference>
<feature type="coiled-coil region" evidence="5">
    <location>
        <begin position="184"/>
        <end position="218"/>
    </location>
</feature>
<evidence type="ECO:0000256" key="2">
    <source>
        <dbReference type="ARBA" id="ARBA00022692"/>
    </source>
</evidence>
<comment type="subcellular location">
    <subcellularLocation>
        <location evidence="1">Membrane</location>
    </subcellularLocation>
</comment>
<keyword evidence="4 7" id="KW-0472">Membrane</keyword>
<feature type="region of interest" description="Disordered" evidence="6">
    <location>
        <begin position="713"/>
        <end position="765"/>
    </location>
</feature>
<gene>
    <name evidence="9" type="ORF">PAC_16012</name>
</gene>
<evidence type="ECO:0000313" key="9">
    <source>
        <dbReference type="EMBL" id="CZR66111.1"/>
    </source>
</evidence>
<dbReference type="STRING" id="576137.A0A1L7XM30"/>
<feature type="region of interest" description="Disordered" evidence="6">
    <location>
        <begin position="270"/>
        <end position="327"/>
    </location>
</feature>
<dbReference type="InterPro" id="IPR029071">
    <property type="entry name" value="Ubiquitin-like_domsf"/>
</dbReference>
<evidence type="ECO:0000313" key="10">
    <source>
        <dbReference type="Proteomes" id="UP000184330"/>
    </source>
</evidence>
<dbReference type="PANTHER" id="PTHR12943">
    <property type="entry name" value="HOMOCYSTEINE-RESPONSIVE ENDOPLASMIC RETICULUM-RESIDENT UNIQUITIN-LIKE DOMAIN HERPUD PROTEIN FAMILY MEMBER"/>
    <property type="match status" value="1"/>
</dbReference>
<feature type="compositionally biased region" description="Basic and acidic residues" evidence="6">
    <location>
        <begin position="273"/>
        <end position="284"/>
    </location>
</feature>
<dbReference type="InterPro" id="IPR000626">
    <property type="entry name" value="Ubiquitin-like_dom"/>
</dbReference>
<sequence length="765" mass="82335">MSRSAEASTSSDVPTKEEEQPEPSTFTLQVVSPTSSPLVFPRLPVTTTIKQLKAKIRDALPSKPVDEHQRIIYRGRMLANETVTMMDVFGPEALAIQEPQNLHLVLRQTAPDTPLPTSSTPPIVAGPRAPPPTIPHLPPVPQLLNPQLLNRPQSTPAVPAPGMPGMQAQQPLPGFQQMQQAGVLQQMQHLHNVMAQRLQRLQQETQRLHQEMGMLEARTQGRAPPALFNGQQAHLGQNPMAHPQGLFQMPQAMQQAPHVQMQQTLQNLINQQQRERAAEGRHGASDPGANVPHSHSSQPPSGRASPSLHRPDHTTTYTREGVGPNGERFHITVNETTTTLPLQQPHHHVHGGPHANPALDIQTILRNADRFMATQGAQNTMQRSASNPIPAPASSTAPGITRPGTPGTIPTPATTTNNSPSASMILNPPQNASVQAGVAPSLPPSDPTVYILSSPSGPRALLVNNAETYYTPRQSRRHSPVGPQGQVIRAPVGLPEFRNRPAGRAARRAQRHPNGNPLEPVAGGHAHVNPGAGALAAQIGPMLWLVVRLVGFVWFFTSGNTSWTRWLLVSGCAFLVFLFNTGIFNGVAETVWGPVRRHLENLIPLGPAPIVPGAQPAAAAPAAPDAVAEPEGRRRRAPEPDPAQVAARLLEQRRQADRGWLMAQFRRAEHALLLFLASLVPGVGERHIAAREAEANAAEAERQRLIQEAEAATAAENAENAENTENTGAGNGEGTTAAMENSENRENRPHQNEGAAPPPPPLIEV</sequence>
<feature type="compositionally biased region" description="Low complexity" evidence="6">
    <location>
        <begin position="713"/>
        <end position="738"/>
    </location>
</feature>
<dbReference type="SUPFAM" id="SSF54236">
    <property type="entry name" value="Ubiquitin-like"/>
    <property type="match status" value="1"/>
</dbReference>